<sequence>MKKWNKIYPIDRLNRALHNQQQAVENQNSYVKTYNGSNCPFLGVFSIQPSLRRKGNIMDDHTNGLTIKKRGLLPDPSTYYI</sequence>
<comment type="caution">
    <text evidence="1">The sequence shown here is derived from an EMBL/GenBank/DDBJ whole genome shotgun (WGS) entry which is preliminary data.</text>
</comment>
<keyword evidence="2" id="KW-1185">Reference proteome</keyword>
<protein>
    <recommendedName>
        <fullName evidence="3">NUMOD4 domain-containing protein</fullName>
    </recommendedName>
</protein>
<gene>
    <name evidence="1" type="ORF">PY091_10710</name>
</gene>
<dbReference type="RefSeq" id="WP_275649659.1">
    <property type="nucleotide sequence ID" value="NZ_JARFVA010000003.1"/>
</dbReference>
<dbReference type="EMBL" id="JARFVA010000003">
    <property type="protein sequence ID" value="MDF0707688.1"/>
    <property type="molecule type" value="Genomic_DNA"/>
</dbReference>
<reference evidence="1 2" key="1">
    <citation type="submission" date="2023-03" db="EMBL/GenBank/DDBJ databases">
        <title>Muricauda XX sp. nov. and Muricauda XXX sp. nov., two novel species isolated from Okinawa Trough.</title>
        <authorList>
            <person name="Cao W."/>
            <person name="Deng X."/>
        </authorList>
    </citation>
    <scope>NUCLEOTIDE SEQUENCE [LARGE SCALE GENOMIC DNA]</scope>
    <source>
        <strain evidence="1 2">81s02</strain>
    </source>
</reference>
<evidence type="ECO:0000313" key="1">
    <source>
        <dbReference type="EMBL" id="MDF0707688.1"/>
    </source>
</evidence>
<dbReference type="Proteomes" id="UP001217083">
    <property type="component" value="Unassembled WGS sequence"/>
</dbReference>
<organism evidence="1 2">
    <name type="scientific">Flagellimonas okinawensis</name>
    <dbReference type="NCBI Taxonomy" id="3031324"/>
    <lineage>
        <taxon>Bacteria</taxon>
        <taxon>Pseudomonadati</taxon>
        <taxon>Bacteroidota</taxon>
        <taxon>Flavobacteriia</taxon>
        <taxon>Flavobacteriales</taxon>
        <taxon>Flavobacteriaceae</taxon>
        <taxon>Flagellimonas</taxon>
    </lineage>
</organism>
<proteinExistence type="predicted"/>
<name>A0ABT5XP69_9FLAO</name>
<evidence type="ECO:0008006" key="3">
    <source>
        <dbReference type="Google" id="ProtNLM"/>
    </source>
</evidence>
<evidence type="ECO:0000313" key="2">
    <source>
        <dbReference type="Proteomes" id="UP001217083"/>
    </source>
</evidence>
<accession>A0ABT5XP69</accession>